<feature type="compositionally biased region" description="Basic and acidic residues" evidence="1">
    <location>
        <begin position="116"/>
        <end position="130"/>
    </location>
</feature>
<dbReference type="RefSeq" id="XP_057433647.1">
    <property type="nucleotide sequence ID" value="XM_057577664.1"/>
</dbReference>
<dbReference type="KEGG" id="lja:130726412"/>
<dbReference type="GeneID" id="130726406"/>
<dbReference type="Pfam" id="PF15375">
    <property type="entry name" value="FSAF1"/>
    <property type="match status" value="1"/>
</dbReference>
<dbReference type="PANTHER" id="PTHR28096">
    <property type="entry name" value="PROTEIN FAF1"/>
    <property type="match status" value="1"/>
</dbReference>
<name>I3SRW7_LOTJA</name>
<evidence type="ECO:0000313" key="2">
    <source>
        <dbReference type="EMBL" id="AFK43009.1"/>
    </source>
</evidence>
<dbReference type="GO" id="GO:0000462">
    <property type="term" value="P:maturation of SSU-rRNA from tricistronic rRNA transcript (SSU-rRNA, 5.8S rRNA, LSU-rRNA)"/>
    <property type="evidence" value="ECO:0007669"/>
    <property type="project" value="TreeGrafter"/>
</dbReference>
<proteinExistence type="evidence at transcript level"/>
<dbReference type="KEGG" id="lja:130726406"/>
<dbReference type="InterPro" id="IPR027973">
    <property type="entry name" value="FSAF1-like"/>
</dbReference>
<dbReference type="EMBL" id="BT143215">
    <property type="protein sequence ID" value="AFK43009.1"/>
    <property type="molecule type" value="mRNA"/>
</dbReference>
<dbReference type="OMA" id="MDAANDH"/>
<dbReference type="InterPro" id="IPR053030">
    <property type="entry name" value="Ribosomal_biogenesis_FAF1-like"/>
</dbReference>
<dbReference type="GeneID" id="130726412"/>
<accession>I3SRW7</accession>
<organism evidence="2">
    <name type="scientific">Lotus japonicus</name>
    <name type="common">Lotus corniculatus var. japonicus</name>
    <dbReference type="NCBI Taxonomy" id="34305"/>
    <lineage>
        <taxon>Eukaryota</taxon>
        <taxon>Viridiplantae</taxon>
        <taxon>Streptophyta</taxon>
        <taxon>Embryophyta</taxon>
        <taxon>Tracheophyta</taxon>
        <taxon>Spermatophyta</taxon>
        <taxon>Magnoliopsida</taxon>
        <taxon>eudicotyledons</taxon>
        <taxon>Gunneridae</taxon>
        <taxon>Pentapetalae</taxon>
        <taxon>rosids</taxon>
        <taxon>fabids</taxon>
        <taxon>Fabales</taxon>
        <taxon>Fabaceae</taxon>
        <taxon>Papilionoideae</taxon>
        <taxon>50 kb inversion clade</taxon>
        <taxon>NPAAA clade</taxon>
        <taxon>Hologalegina</taxon>
        <taxon>robinioid clade</taxon>
        <taxon>Loteae</taxon>
        <taxon>Lotus</taxon>
    </lineage>
</organism>
<dbReference type="AlphaFoldDB" id="I3SRW7"/>
<dbReference type="RefSeq" id="XP_057433651.1">
    <property type="nucleotide sequence ID" value="XM_057577668.1"/>
</dbReference>
<reference evidence="2" key="1">
    <citation type="submission" date="2012-05" db="EMBL/GenBank/DDBJ databases">
        <authorList>
            <person name="Krishnakumar V."/>
            <person name="Cheung F."/>
            <person name="Xiao Y."/>
            <person name="Chan A."/>
            <person name="Moskal W.A."/>
            <person name="Town C.D."/>
        </authorList>
    </citation>
    <scope>NUCLEOTIDE SEQUENCE</scope>
</reference>
<dbReference type="GO" id="GO:0005730">
    <property type="term" value="C:nucleolus"/>
    <property type="evidence" value="ECO:0007669"/>
    <property type="project" value="TreeGrafter"/>
</dbReference>
<sequence>MGKMFDKKKKLAHGHGPPKEDSNMLEQQMDIRSIMKDVQNFSYSHMAWKERKKIENNKVVSLGGKPPKNQRLPLSVARPMMKKQKEREQKMLQENMILGRFGGKLGGSNKKSVGKHKPENRGLKASEGRFRNGILDVKHLLNSAGPSKNHDTSRTSMFNSGNMKGGGMKHGKKGAGKNRH</sequence>
<evidence type="ECO:0000256" key="1">
    <source>
        <dbReference type="SAM" id="MobiDB-lite"/>
    </source>
</evidence>
<feature type="compositionally biased region" description="Basic residues" evidence="1">
    <location>
        <begin position="167"/>
        <end position="180"/>
    </location>
</feature>
<feature type="compositionally biased region" description="Basic residues" evidence="1">
    <location>
        <begin position="1"/>
        <end position="13"/>
    </location>
</feature>
<feature type="region of interest" description="Disordered" evidence="1">
    <location>
        <begin position="58"/>
        <end position="180"/>
    </location>
</feature>
<dbReference type="PANTHER" id="PTHR28096:SF1">
    <property type="entry name" value="PROTEIN FAF1"/>
    <property type="match status" value="1"/>
</dbReference>
<dbReference type="OrthoDB" id="5556956at2759"/>
<feature type="region of interest" description="Disordered" evidence="1">
    <location>
        <begin position="1"/>
        <end position="23"/>
    </location>
</feature>
<protein>
    <submittedName>
        <fullName evidence="2">Uncharacterized protein</fullName>
    </submittedName>
</protein>